<dbReference type="PANTHER" id="PTHR44196">
    <property type="entry name" value="DEHYDROGENASE/REDUCTASE SDR FAMILY MEMBER 7B"/>
    <property type="match status" value="1"/>
</dbReference>
<dbReference type="InterPro" id="IPR057326">
    <property type="entry name" value="KR_dom"/>
</dbReference>
<dbReference type="SUPFAM" id="SSF51735">
    <property type="entry name" value="NAD(P)-binding Rossmann-fold domains"/>
    <property type="match status" value="1"/>
</dbReference>
<organism evidence="5 6">
    <name type="scientific">Pseudidiomarina maritima</name>
    <dbReference type="NCBI Taxonomy" id="519453"/>
    <lineage>
        <taxon>Bacteria</taxon>
        <taxon>Pseudomonadati</taxon>
        <taxon>Pseudomonadota</taxon>
        <taxon>Gammaproteobacteria</taxon>
        <taxon>Alteromonadales</taxon>
        <taxon>Idiomarinaceae</taxon>
        <taxon>Pseudidiomarina</taxon>
    </lineage>
</organism>
<evidence type="ECO:0000256" key="2">
    <source>
        <dbReference type="ARBA" id="ARBA00023002"/>
    </source>
</evidence>
<dbReference type="OrthoDB" id="4690547at2"/>
<dbReference type="SMART" id="SM00822">
    <property type="entry name" value="PKS_KR"/>
    <property type="match status" value="1"/>
</dbReference>
<gene>
    <name evidence="5" type="ORF">DET45_11243</name>
</gene>
<feature type="domain" description="Ketoreductase" evidence="4">
    <location>
        <begin position="9"/>
        <end position="189"/>
    </location>
</feature>
<dbReference type="PROSITE" id="PS01162">
    <property type="entry name" value="QOR_ZETA_CRYSTAL"/>
    <property type="match status" value="1"/>
</dbReference>
<dbReference type="PROSITE" id="PS00061">
    <property type="entry name" value="ADH_SHORT"/>
    <property type="match status" value="1"/>
</dbReference>
<evidence type="ECO:0000256" key="3">
    <source>
        <dbReference type="RuleBase" id="RU000363"/>
    </source>
</evidence>
<dbReference type="AlphaFoldDB" id="A0A317Q583"/>
<dbReference type="RefSeq" id="WP_110076321.1">
    <property type="nucleotide sequence ID" value="NZ_QGTT01000012.1"/>
</dbReference>
<proteinExistence type="inferred from homology"/>
<evidence type="ECO:0000313" key="5">
    <source>
        <dbReference type="EMBL" id="PWW11184.1"/>
    </source>
</evidence>
<comment type="caution">
    <text evidence="5">The sequence shown here is derived from an EMBL/GenBank/DDBJ whole genome shotgun (WGS) entry which is preliminary data.</text>
</comment>
<dbReference type="Proteomes" id="UP000246964">
    <property type="component" value="Unassembled WGS sequence"/>
</dbReference>
<evidence type="ECO:0000259" key="4">
    <source>
        <dbReference type="SMART" id="SM00822"/>
    </source>
</evidence>
<dbReference type="GO" id="GO:0016491">
    <property type="term" value="F:oxidoreductase activity"/>
    <property type="evidence" value="ECO:0007669"/>
    <property type="project" value="UniProtKB-KW"/>
</dbReference>
<dbReference type="NCBIfam" id="NF006565">
    <property type="entry name" value="PRK09072.1"/>
    <property type="match status" value="1"/>
</dbReference>
<accession>A0A317Q583</accession>
<dbReference type="GO" id="GO:0016020">
    <property type="term" value="C:membrane"/>
    <property type="evidence" value="ECO:0007669"/>
    <property type="project" value="TreeGrafter"/>
</dbReference>
<dbReference type="InterPro" id="IPR036291">
    <property type="entry name" value="NAD(P)-bd_dom_sf"/>
</dbReference>
<comment type="similarity">
    <text evidence="1 3">Belongs to the short-chain dehydrogenases/reductases (SDR) family.</text>
</comment>
<protein>
    <submittedName>
        <fullName evidence="5">Short-subunit dehydrogenase</fullName>
    </submittedName>
</protein>
<dbReference type="Gene3D" id="3.40.50.720">
    <property type="entry name" value="NAD(P)-binding Rossmann-like Domain"/>
    <property type="match status" value="1"/>
</dbReference>
<evidence type="ECO:0000256" key="1">
    <source>
        <dbReference type="ARBA" id="ARBA00006484"/>
    </source>
</evidence>
<dbReference type="InterPro" id="IPR002347">
    <property type="entry name" value="SDR_fam"/>
</dbReference>
<keyword evidence="6" id="KW-1185">Reference proteome</keyword>
<dbReference type="InterPro" id="IPR002364">
    <property type="entry name" value="Quin_OxRdtase/zeta-crystal_CS"/>
</dbReference>
<dbReference type="Pfam" id="PF00106">
    <property type="entry name" value="adh_short"/>
    <property type="match status" value="1"/>
</dbReference>
<dbReference type="PRINTS" id="PR00080">
    <property type="entry name" value="SDRFAMILY"/>
</dbReference>
<dbReference type="CDD" id="cd05233">
    <property type="entry name" value="SDR_c"/>
    <property type="match status" value="1"/>
</dbReference>
<reference evidence="5 6" key="1">
    <citation type="submission" date="2018-05" db="EMBL/GenBank/DDBJ databases">
        <title>Freshwater and sediment microbial communities from various areas in North America, analyzing microbe dynamics in response to fracking.</title>
        <authorList>
            <person name="Lamendella R."/>
        </authorList>
    </citation>
    <scope>NUCLEOTIDE SEQUENCE [LARGE SCALE GENOMIC DNA]</scope>
    <source>
        <strain evidence="5 6">125B1</strain>
    </source>
</reference>
<dbReference type="InterPro" id="IPR020904">
    <property type="entry name" value="Sc_DH/Rdtase_CS"/>
</dbReference>
<sequence length="268" mass="29203">MATFSWTNQHVLLTGAAGGLGRCIAQQLSAAGAKVLLVGRNSSSLEALAQQLQQSYLQADITTTAGQQALLDYVLHWRTTQTPVTGLINNAGINHAGLFSQQSTTAIAEVIQTNLLAPMQLSALILPYLPHQRGWLMNLGSVFGSIGFPGQTLYCASKYGLRGFTEALQRELPAQQITVMYCAPRAIDTNFNSPLTVAMNQACGSTADAPEWVARKVLQQIARGKSKQVLGWPERFFAWLNGFIPSLVANSMRSPRQHLYRLTKELSK</sequence>
<dbReference type="PRINTS" id="PR00081">
    <property type="entry name" value="GDHRDH"/>
</dbReference>
<name>A0A317Q583_9GAMM</name>
<evidence type="ECO:0000313" key="6">
    <source>
        <dbReference type="Proteomes" id="UP000246964"/>
    </source>
</evidence>
<dbReference type="GO" id="GO:0008270">
    <property type="term" value="F:zinc ion binding"/>
    <property type="evidence" value="ECO:0007669"/>
    <property type="project" value="InterPro"/>
</dbReference>
<dbReference type="EMBL" id="QGTT01000012">
    <property type="protein sequence ID" value="PWW11184.1"/>
    <property type="molecule type" value="Genomic_DNA"/>
</dbReference>
<keyword evidence="2" id="KW-0560">Oxidoreductase</keyword>
<dbReference type="PANTHER" id="PTHR44196:SF1">
    <property type="entry name" value="DEHYDROGENASE_REDUCTASE SDR FAMILY MEMBER 7B"/>
    <property type="match status" value="1"/>
</dbReference>